<dbReference type="Proteomes" id="UP001319200">
    <property type="component" value="Unassembled WGS sequence"/>
</dbReference>
<evidence type="ECO:0000256" key="2">
    <source>
        <dbReference type="ARBA" id="ARBA00008711"/>
    </source>
</evidence>
<keyword evidence="13" id="KW-1185">Reference proteome</keyword>
<dbReference type="Gene3D" id="1.10.10.10">
    <property type="entry name" value="Winged helix-like DNA-binding domain superfamily/Winged helix DNA-binding domain"/>
    <property type="match status" value="1"/>
</dbReference>
<comment type="miscellaneous">
    <text evidence="9">This enzyme catalyzes only one turnover and therefore is not strictly catalytic. According to one definition, an enzyme is a biocatalyst that acts repeatedly and over many reaction cycles.</text>
</comment>
<name>A0AAP2DTK0_9BACT</name>
<protein>
    <recommendedName>
        <fullName evidence="9">Methylated-DNA--protein-cysteine methyltransferase</fullName>
        <ecNumber evidence="9">2.1.1.63</ecNumber>
    </recommendedName>
    <alternativeName>
        <fullName evidence="9">6-O-methylguanine-DNA methyltransferase</fullName>
        <shortName evidence="9">MGMT</shortName>
    </alternativeName>
    <alternativeName>
        <fullName evidence="9">O-6-methylguanine-DNA-alkyltransferase</fullName>
    </alternativeName>
</protein>
<dbReference type="InterPro" id="IPR008332">
    <property type="entry name" value="MethylG_MeTrfase_N"/>
</dbReference>
<organism evidence="12 13">
    <name type="scientific">Chryseosolibacter histidini</name>
    <dbReference type="NCBI Taxonomy" id="2782349"/>
    <lineage>
        <taxon>Bacteria</taxon>
        <taxon>Pseudomonadati</taxon>
        <taxon>Bacteroidota</taxon>
        <taxon>Cytophagia</taxon>
        <taxon>Cytophagales</taxon>
        <taxon>Chryseotaleaceae</taxon>
        <taxon>Chryseosolibacter</taxon>
    </lineage>
</organism>
<keyword evidence="3 9" id="KW-0963">Cytoplasm</keyword>
<dbReference type="GO" id="GO:0006307">
    <property type="term" value="P:DNA alkylation repair"/>
    <property type="evidence" value="ECO:0007669"/>
    <property type="project" value="UniProtKB-UniRule"/>
</dbReference>
<reference evidence="12 13" key="1">
    <citation type="submission" date="2021-05" db="EMBL/GenBank/DDBJ databases">
        <title>A Polyphasic approach of four new species of the genus Ohtaekwangia: Ohtaekwangia histidinii sp. nov., Ohtaekwangia cretensis sp. nov., Ohtaekwangia indiensis sp. nov., Ohtaekwangia reichenbachii sp. nov. from diverse environment.</title>
        <authorList>
            <person name="Octaviana S."/>
        </authorList>
    </citation>
    <scope>NUCLEOTIDE SEQUENCE [LARGE SCALE GENOMIC DNA]</scope>
    <source>
        <strain evidence="12 13">PWU4</strain>
    </source>
</reference>
<evidence type="ECO:0000313" key="13">
    <source>
        <dbReference type="Proteomes" id="UP001319200"/>
    </source>
</evidence>
<evidence type="ECO:0000259" key="11">
    <source>
        <dbReference type="Pfam" id="PF02870"/>
    </source>
</evidence>
<dbReference type="InterPro" id="IPR036217">
    <property type="entry name" value="MethylDNA_cys_MeTrfase_DNAb"/>
</dbReference>
<dbReference type="NCBIfam" id="TIGR00589">
    <property type="entry name" value="ogt"/>
    <property type="match status" value="1"/>
</dbReference>
<keyword evidence="7 9" id="KW-0234">DNA repair</keyword>
<comment type="catalytic activity">
    <reaction evidence="1 9">
        <text>a 4-O-methyl-thymidine in DNA + L-cysteinyl-[protein] = a thymidine in DNA + S-methyl-L-cysteinyl-[protein]</text>
        <dbReference type="Rhea" id="RHEA:53428"/>
        <dbReference type="Rhea" id="RHEA-COMP:10131"/>
        <dbReference type="Rhea" id="RHEA-COMP:10132"/>
        <dbReference type="Rhea" id="RHEA-COMP:13555"/>
        <dbReference type="Rhea" id="RHEA-COMP:13556"/>
        <dbReference type="ChEBI" id="CHEBI:29950"/>
        <dbReference type="ChEBI" id="CHEBI:82612"/>
        <dbReference type="ChEBI" id="CHEBI:137386"/>
        <dbReference type="ChEBI" id="CHEBI:137387"/>
        <dbReference type="EC" id="2.1.1.63"/>
    </reaction>
</comment>
<evidence type="ECO:0000256" key="8">
    <source>
        <dbReference type="ARBA" id="ARBA00049348"/>
    </source>
</evidence>
<dbReference type="InterPro" id="IPR001497">
    <property type="entry name" value="MethylDNA_cys_MeTrfase_AS"/>
</dbReference>
<dbReference type="AlphaFoldDB" id="A0AAP2DTK0"/>
<evidence type="ECO:0000256" key="6">
    <source>
        <dbReference type="ARBA" id="ARBA00022763"/>
    </source>
</evidence>
<evidence type="ECO:0000259" key="10">
    <source>
        <dbReference type="Pfam" id="PF01035"/>
    </source>
</evidence>
<dbReference type="Gene3D" id="3.30.160.70">
    <property type="entry name" value="Methylated DNA-protein cysteine methyltransferase domain"/>
    <property type="match status" value="1"/>
</dbReference>
<dbReference type="SUPFAM" id="SSF46767">
    <property type="entry name" value="Methylated DNA-protein cysteine methyltransferase, C-terminal domain"/>
    <property type="match status" value="1"/>
</dbReference>
<comment type="caution">
    <text evidence="12">The sequence shown here is derived from an EMBL/GenBank/DDBJ whole genome shotgun (WGS) entry which is preliminary data.</text>
</comment>
<dbReference type="GO" id="GO:0003908">
    <property type="term" value="F:methylated-DNA-[protein]-cysteine S-methyltransferase activity"/>
    <property type="evidence" value="ECO:0007669"/>
    <property type="project" value="UniProtKB-UniRule"/>
</dbReference>
<gene>
    <name evidence="12" type="ORF">KK083_30535</name>
</gene>
<dbReference type="EMBL" id="JAHESF010000062">
    <property type="protein sequence ID" value="MBT1701269.1"/>
    <property type="molecule type" value="Genomic_DNA"/>
</dbReference>
<dbReference type="HAMAP" id="MF_00772">
    <property type="entry name" value="OGT"/>
    <property type="match status" value="1"/>
</dbReference>
<accession>A0AAP2DTK0</accession>
<evidence type="ECO:0000256" key="7">
    <source>
        <dbReference type="ARBA" id="ARBA00023204"/>
    </source>
</evidence>
<dbReference type="InterPro" id="IPR023546">
    <property type="entry name" value="MGMT"/>
</dbReference>
<dbReference type="InterPro" id="IPR036631">
    <property type="entry name" value="MGMT_N_sf"/>
</dbReference>
<evidence type="ECO:0000256" key="3">
    <source>
        <dbReference type="ARBA" id="ARBA00022490"/>
    </source>
</evidence>
<keyword evidence="4 9" id="KW-0489">Methyltransferase</keyword>
<dbReference type="SUPFAM" id="SSF53155">
    <property type="entry name" value="Methylated DNA-protein cysteine methyltransferase domain"/>
    <property type="match status" value="1"/>
</dbReference>
<comment type="catalytic activity">
    <reaction evidence="8 9">
        <text>a 6-O-methyl-2'-deoxyguanosine in DNA + L-cysteinyl-[protein] = S-methyl-L-cysteinyl-[protein] + a 2'-deoxyguanosine in DNA</text>
        <dbReference type="Rhea" id="RHEA:24000"/>
        <dbReference type="Rhea" id="RHEA-COMP:10131"/>
        <dbReference type="Rhea" id="RHEA-COMP:10132"/>
        <dbReference type="Rhea" id="RHEA-COMP:11367"/>
        <dbReference type="Rhea" id="RHEA-COMP:11368"/>
        <dbReference type="ChEBI" id="CHEBI:29950"/>
        <dbReference type="ChEBI" id="CHEBI:82612"/>
        <dbReference type="ChEBI" id="CHEBI:85445"/>
        <dbReference type="ChEBI" id="CHEBI:85448"/>
        <dbReference type="EC" id="2.1.1.63"/>
    </reaction>
</comment>
<feature type="domain" description="Methylguanine DNA methyltransferase ribonuclease-like" evidence="11">
    <location>
        <begin position="7"/>
        <end position="67"/>
    </location>
</feature>
<dbReference type="PROSITE" id="PS00374">
    <property type="entry name" value="MGMT"/>
    <property type="match status" value="1"/>
</dbReference>
<dbReference type="PANTHER" id="PTHR10815:SF13">
    <property type="entry name" value="METHYLATED-DNA--PROTEIN-CYSTEINE METHYLTRANSFERASE"/>
    <property type="match status" value="1"/>
</dbReference>
<dbReference type="GO" id="GO:0005737">
    <property type="term" value="C:cytoplasm"/>
    <property type="evidence" value="ECO:0007669"/>
    <property type="project" value="UniProtKB-SubCell"/>
</dbReference>
<feature type="active site" description="Nucleophile; methyl group acceptor" evidence="9">
    <location>
        <position position="123"/>
    </location>
</feature>
<evidence type="ECO:0000256" key="4">
    <source>
        <dbReference type="ARBA" id="ARBA00022603"/>
    </source>
</evidence>
<dbReference type="Pfam" id="PF02870">
    <property type="entry name" value="Methyltransf_1N"/>
    <property type="match status" value="1"/>
</dbReference>
<comment type="similarity">
    <text evidence="2 9">Belongs to the MGMT family.</text>
</comment>
<dbReference type="Pfam" id="PF01035">
    <property type="entry name" value="DNA_binding_1"/>
    <property type="match status" value="1"/>
</dbReference>
<evidence type="ECO:0000256" key="9">
    <source>
        <dbReference type="HAMAP-Rule" id="MF_00772"/>
    </source>
</evidence>
<keyword evidence="5 9" id="KW-0808">Transferase</keyword>
<dbReference type="InterPro" id="IPR014048">
    <property type="entry name" value="MethylDNA_cys_MeTrfase_DNA-bd"/>
</dbReference>
<evidence type="ECO:0000256" key="5">
    <source>
        <dbReference type="ARBA" id="ARBA00022679"/>
    </source>
</evidence>
<dbReference type="FunFam" id="1.10.10.10:FF:000214">
    <property type="entry name" value="Methylated-DNA--protein-cysteine methyltransferase"/>
    <property type="match status" value="1"/>
</dbReference>
<dbReference type="InterPro" id="IPR036388">
    <property type="entry name" value="WH-like_DNA-bd_sf"/>
</dbReference>
<dbReference type="PANTHER" id="PTHR10815">
    <property type="entry name" value="METHYLATED-DNA--PROTEIN-CYSTEINE METHYLTRANSFERASE"/>
    <property type="match status" value="1"/>
</dbReference>
<dbReference type="CDD" id="cd06445">
    <property type="entry name" value="ATase"/>
    <property type="match status" value="1"/>
</dbReference>
<proteinExistence type="inferred from homology"/>
<sequence length="160" mass="17867">MSMLGRAYYASPVGDLLIESKDDKITLVSFLKTGKSEETITPVIEQCIQELEEYFFKGRKFFNVELAPVGTDFQLKAWNELLNIPYGKTLSYEAQAIRIGDIKAIRAVGLANNQNPIAIIIPCHRVIGKNGDLVGYGGGLDNKTWLLQHEGAFSEQLRLF</sequence>
<keyword evidence="6 9" id="KW-0227">DNA damage</keyword>
<dbReference type="EC" id="2.1.1.63" evidence="9"/>
<evidence type="ECO:0000313" key="12">
    <source>
        <dbReference type="EMBL" id="MBT1701269.1"/>
    </source>
</evidence>
<evidence type="ECO:0000256" key="1">
    <source>
        <dbReference type="ARBA" id="ARBA00001286"/>
    </source>
</evidence>
<comment type="function">
    <text evidence="9">Involved in the cellular defense against the biological effects of O6-methylguanine (O6-MeG) and O4-methylthymine (O4-MeT) in DNA. Repairs the methylated nucleobase in DNA by stoichiometrically transferring the methyl group to a cysteine residue in the enzyme. This is a suicide reaction: the enzyme is irreversibly inactivated.</text>
</comment>
<feature type="domain" description="Methylated-DNA-[protein]-cysteine S-methyltransferase DNA binding" evidence="10">
    <location>
        <begin position="72"/>
        <end position="152"/>
    </location>
</feature>
<comment type="subcellular location">
    <subcellularLocation>
        <location evidence="9">Cytoplasm</location>
    </subcellularLocation>
</comment>
<dbReference type="GO" id="GO:0032259">
    <property type="term" value="P:methylation"/>
    <property type="evidence" value="ECO:0007669"/>
    <property type="project" value="UniProtKB-KW"/>
</dbReference>